<feature type="compositionally biased region" description="Low complexity" evidence="1">
    <location>
        <begin position="219"/>
        <end position="228"/>
    </location>
</feature>
<organism evidence="2 3">
    <name type="scientific">Lineolata rhizophorae</name>
    <dbReference type="NCBI Taxonomy" id="578093"/>
    <lineage>
        <taxon>Eukaryota</taxon>
        <taxon>Fungi</taxon>
        <taxon>Dikarya</taxon>
        <taxon>Ascomycota</taxon>
        <taxon>Pezizomycotina</taxon>
        <taxon>Dothideomycetes</taxon>
        <taxon>Dothideomycetes incertae sedis</taxon>
        <taxon>Lineolatales</taxon>
        <taxon>Lineolataceae</taxon>
        <taxon>Lineolata</taxon>
    </lineage>
</organism>
<evidence type="ECO:0000256" key="1">
    <source>
        <dbReference type="SAM" id="MobiDB-lite"/>
    </source>
</evidence>
<dbReference type="EMBL" id="MU001676">
    <property type="protein sequence ID" value="KAF2458862.1"/>
    <property type="molecule type" value="Genomic_DNA"/>
</dbReference>
<proteinExistence type="predicted"/>
<reference evidence="2" key="1">
    <citation type="journal article" date="2020" name="Stud. Mycol.">
        <title>101 Dothideomycetes genomes: a test case for predicting lifestyles and emergence of pathogens.</title>
        <authorList>
            <person name="Haridas S."/>
            <person name="Albert R."/>
            <person name="Binder M."/>
            <person name="Bloem J."/>
            <person name="Labutti K."/>
            <person name="Salamov A."/>
            <person name="Andreopoulos B."/>
            <person name="Baker S."/>
            <person name="Barry K."/>
            <person name="Bills G."/>
            <person name="Bluhm B."/>
            <person name="Cannon C."/>
            <person name="Castanera R."/>
            <person name="Culley D."/>
            <person name="Daum C."/>
            <person name="Ezra D."/>
            <person name="Gonzalez J."/>
            <person name="Henrissat B."/>
            <person name="Kuo A."/>
            <person name="Liang C."/>
            <person name="Lipzen A."/>
            <person name="Lutzoni F."/>
            <person name="Magnuson J."/>
            <person name="Mondo S."/>
            <person name="Nolan M."/>
            <person name="Ohm R."/>
            <person name="Pangilinan J."/>
            <person name="Park H.-J."/>
            <person name="Ramirez L."/>
            <person name="Alfaro M."/>
            <person name="Sun H."/>
            <person name="Tritt A."/>
            <person name="Yoshinaga Y."/>
            <person name="Zwiers L.-H."/>
            <person name="Turgeon B."/>
            <person name="Goodwin S."/>
            <person name="Spatafora J."/>
            <person name="Crous P."/>
            <person name="Grigoriev I."/>
        </authorList>
    </citation>
    <scope>NUCLEOTIDE SEQUENCE</scope>
    <source>
        <strain evidence="2">ATCC 16933</strain>
    </source>
</reference>
<dbReference type="Proteomes" id="UP000799766">
    <property type="component" value="Unassembled WGS sequence"/>
</dbReference>
<feature type="compositionally biased region" description="Basic residues" evidence="1">
    <location>
        <begin position="190"/>
        <end position="203"/>
    </location>
</feature>
<feature type="region of interest" description="Disordered" evidence="1">
    <location>
        <begin position="109"/>
        <end position="229"/>
    </location>
</feature>
<feature type="compositionally biased region" description="Basic residues" evidence="1">
    <location>
        <begin position="142"/>
        <end position="151"/>
    </location>
</feature>
<gene>
    <name evidence="2" type="ORF">BDY21DRAFT_196094</name>
</gene>
<accession>A0A6A6P540</accession>
<keyword evidence="3" id="KW-1185">Reference proteome</keyword>
<name>A0A6A6P540_9PEZI</name>
<protein>
    <submittedName>
        <fullName evidence="2">Uncharacterized protein</fullName>
    </submittedName>
</protein>
<dbReference type="AlphaFoldDB" id="A0A6A6P540"/>
<evidence type="ECO:0000313" key="3">
    <source>
        <dbReference type="Proteomes" id="UP000799766"/>
    </source>
</evidence>
<feature type="compositionally biased region" description="Basic and acidic residues" evidence="1">
    <location>
        <begin position="161"/>
        <end position="175"/>
    </location>
</feature>
<evidence type="ECO:0000313" key="2">
    <source>
        <dbReference type="EMBL" id="KAF2458862.1"/>
    </source>
</evidence>
<sequence>MMPATVMRSHRPSPRLLGASWRIPPWRINAFGARDNGRSDRQVLFQPCRSSRARAGMQLRPPANATAEAHRLVNALLGPAIGPRLHPPTPIPVRPSTAHHAGRPFDLALTVSPSQRRPRAPGPPIQPLSTPRRANWAFLRPGLHRRRRPTHTHLPGTQARQHTDKSTHGQTERRSSPPPISVANLAARPPAHHAAARPPRQRAHLPLEPRRRLRRPPRARQLPAQQRQLLDERRGARGVLAVVIIFGVGARARARAR</sequence>